<evidence type="ECO:0000313" key="2">
    <source>
        <dbReference type="Proteomes" id="UP001320876"/>
    </source>
</evidence>
<gene>
    <name evidence="1" type="ORF">OKA05_19420</name>
</gene>
<evidence type="ECO:0008006" key="3">
    <source>
        <dbReference type="Google" id="ProtNLM"/>
    </source>
</evidence>
<protein>
    <recommendedName>
        <fullName evidence="3">Metallothionein</fullName>
    </recommendedName>
</protein>
<organism evidence="1 2">
    <name type="scientific">Luteolibacter arcticus</name>
    <dbReference type="NCBI Taxonomy" id="1581411"/>
    <lineage>
        <taxon>Bacteria</taxon>
        <taxon>Pseudomonadati</taxon>
        <taxon>Verrucomicrobiota</taxon>
        <taxon>Verrucomicrobiia</taxon>
        <taxon>Verrucomicrobiales</taxon>
        <taxon>Verrucomicrobiaceae</taxon>
        <taxon>Luteolibacter</taxon>
    </lineage>
</organism>
<name>A0ABT3GML0_9BACT</name>
<dbReference type="RefSeq" id="WP_264488853.1">
    <property type="nucleotide sequence ID" value="NZ_JAPDDT010000009.1"/>
</dbReference>
<reference evidence="1 2" key="1">
    <citation type="submission" date="2022-10" db="EMBL/GenBank/DDBJ databases">
        <title>Luteolibacter arcticus strain CCTCC AB 2014275, whole genome shotgun sequencing project.</title>
        <authorList>
            <person name="Zhao G."/>
            <person name="Shen L."/>
        </authorList>
    </citation>
    <scope>NUCLEOTIDE SEQUENCE [LARGE SCALE GENOMIC DNA]</scope>
    <source>
        <strain evidence="1 2">CCTCC AB 2014275</strain>
    </source>
</reference>
<accession>A0ABT3GML0</accession>
<proteinExistence type="predicted"/>
<comment type="caution">
    <text evidence="1">The sequence shown here is derived from an EMBL/GenBank/DDBJ whole genome shotgun (WGS) entry which is preliminary data.</text>
</comment>
<dbReference type="EMBL" id="JAPDDT010000009">
    <property type="protein sequence ID" value="MCW1924744.1"/>
    <property type="molecule type" value="Genomic_DNA"/>
</dbReference>
<evidence type="ECO:0000313" key="1">
    <source>
        <dbReference type="EMBL" id="MCW1924744.1"/>
    </source>
</evidence>
<keyword evidence="2" id="KW-1185">Reference proteome</keyword>
<dbReference type="Proteomes" id="UP001320876">
    <property type="component" value="Unassembled WGS sequence"/>
</dbReference>
<sequence length="87" mass="9555">MKTCECCGNEYDKCIDVTIDGETYTFDCFECAIQILAPTCPHCDCRIIGHGVEVDGTIYCCGHCSRQQGAEGIVDNADRAEEEKVPL</sequence>